<dbReference type="EMBL" id="LAZR01006606">
    <property type="protein sequence ID" value="KKM90932.1"/>
    <property type="molecule type" value="Genomic_DNA"/>
</dbReference>
<accession>A0A0F9PC34</accession>
<gene>
    <name evidence="1" type="ORF">LCGC14_1233520</name>
</gene>
<sequence>MDKKYWESKEIIVHWWNFGKKTLDYRGTYKGFLENKGITVTEIGDNHFRFNISISSATVELDISAEYHKAADEAIKIFLSLLGDKAKITASQKEYSVNWR</sequence>
<reference evidence="1" key="1">
    <citation type="journal article" date="2015" name="Nature">
        <title>Complex archaea that bridge the gap between prokaryotes and eukaryotes.</title>
        <authorList>
            <person name="Spang A."/>
            <person name="Saw J.H."/>
            <person name="Jorgensen S.L."/>
            <person name="Zaremba-Niedzwiedzka K."/>
            <person name="Martijn J."/>
            <person name="Lind A.E."/>
            <person name="van Eijk R."/>
            <person name="Schleper C."/>
            <person name="Guy L."/>
            <person name="Ettema T.J."/>
        </authorList>
    </citation>
    <scope>NUCLEOTIDE SEQUENCE</scope>
</reference>
<comment type="caution">
    <text evidence="1">The sequence shown here is derived from an EMBL/GenBank/DDBJ whole genome shotgun (WGS) entry which is preliminary data.</text>
</comment>
<proteinExistence type="predicted"/>
<organism evidence="1">
    <name type="scientific">marine sediment metagenome</name>
    <dbReference type="NCBI Taxonomy" id="412755"/>
    <lineage>
        <taxon>unclassified sequences</taxon>
        <taxon>metagenomes</taxon>
        <taxon>ecological metagenomes</taxon>
    </lineage>
</organism>
<name>A0A0F9PC34_9ZZZZ</name>
<dbReference type="AlphaFoldDB" id="A0A0F9PC34"/>
<protein>
    <submittedName>
        <fullName evidence="1">Uncharacterized protein</fullName>
    </submittedName>
</protein>
<evidence type="ECO:0000313" key="1">
    <source>
        <dbReference type="EMBL" id="KKM90932.1"/>
    </source>
</evidence>